<proteinExistence type="predicted"/>
<dbReference type="PROSITE" id="PS00107">
    <property type="entry name" value="PROTEIN_KINASE_ATP"/>
    <property type="match status" value="1"/>
</dbReference>
<dbReference type="InterPro" id="IPR017441">
    <property type="entry name" value="Protein_kinase_ATP_BS"/>
</dbReference>
<evidence type="ECO:0000256" key="5">
    <source>
        <dbReference type="ARBA" id="ARBA00022840"/>
    </source>
</evidence>
<evidence type="ECO:0000256" key="7">
    <source>
        <dbReference type="SAM" id="Phobius"/>
    </source>
</evidence>
<keyword evidence="3 6" id="KW-0547">Nucleotide-binding</keyword>
<dbReference type="EMBL" id="CP011021">
    <property type="protein sequence ID" value="AKA50114.1"/>
    <property type="molecule type" value="Genomic_DNA"/>
</dbReference>
<evidence type="ECO:0000256" key="2">
    <source>
        <dbReference type="ARBA" id="ARBA00022679"/>
    </source>
</evidence>
<dbReference type="KEGG" id="mgb:VO56_02585"/>
<feature type="domain" description="Protein kinase" evidence="8">
    <location>
        <begin position="18"/>
        <end position="280"/>
    </location>
</feature>
<evidence type="ECO:0000256" key="6">
    <source>
        <dbReference type="PROSITE-ProRule" id="PRU10141"/>
    </source>
</evidence>
<dbReference type="Proteomes" id="UP000032722">
    <property type="component" value="Chromosome"/>
</dbReference>
<dbReference type="InterPro" id="IPR008271">
    <property type="entry name" value="Ser/Thr_kinase_AS"/>
</dbReference>
<evidence type="ECO:0000256" key="1">
    <source>
        <dbReference type="ARBA" id="ARBA00022527"/>
    </source>
</evidence>
<dbReference type="SUPFAM" id="SSF56112">
    <property type="entry name" value="Protein kinase-like (PK-like)"/>
    <property type="match status" value="1"/>
</dbReference>
<protein>
    <recommendedName>
        <fullName evidence="8">Protein kinase domain-containing protein</fullName>
    </recommendedName>
</protein>
<accession>A0A0D5ZKB1</accession>
<dbReference type="InterPro" id="IPR011009">
    <property type="entry name" value="Kinase-like_dom_sf"/>
</dbReference>
<dbReference type="GO" id="GO:0005524">
    <property type="term" value="F:ATP binding"/>
    <property type="evidence" value="ECO:0007669"/>
    <property type="project" value="UniProtKB-UniRule"/>
</dbReference>
<feature type="binding site" evidence="6">
    <location>
        <position position="48"/>
    </location>
    <ligand>
        <name>ATP</name>
        <dbReference type="ChEBI" id="CHEBI:30616"/>
    </ligand>
</feature>
<dbReference type="PANTHER" id="PTHR24345:SF0">
    <property type="entry name" value="CELL CYCLE SERINE_THREONINE-PROTEIN KINASE CDC5_MSD2"/>
    <property type="match status" value="1"/>
</dbReference>
<evidence type="ECO:0000259" key="8">
    <source>
        <dbReference type="PROSITE" id="PS50011"/>
    </source>
</evidence>
<evidence type="ECO:0000313" key="9">
    <source>
        <dbReference type="EMBL" id="AKA50114.1"/>
    </source>
</evidence>
<dbReference type="Gene3D" id="1.10.510.10">
    <property type="entry name" value="Transferase(Phosphotransferase) domain 1"/>
    <property type="match status" value="1"/>
</dbReference>
<dbReference type="PANTHER" id="PTHR24345">
    <property type="entry name" value="SERINE/THREONINE-PROTEIN KINASE PLK"/>
    <property type="match status" value="1"/>
</dbReference>
<keyword evidence="7" id="KW-0812">Transmembrane</keyword>
<evidence type="ECO:0000313" key="10">
    <source>
        <dbReference type="Proteomes" id="UP000032722"/>
    </source>
</evidence>
<name>A0A0D5ZKB1_9BACT</name>
<keyword evidence="7" id="KW-1133">Transmembrane helix</keyword>
<dbReference type="SMART" id="SM00220">
    <property type="entry name" value="S_TKc"/>
    <property type="match status" value="1"/>
</dbReference>
<dbReference type="PROSITE" id="PS50011">
    <property type="entry name" value="PROTEIN_KINASE_DOM"/>
    <property type="match status" value="1"/>
</dbReference>
<feature type="transmembrane region" description="Helical" evidence="7">
    <location>
        <begin position="309"/>
        <end position="332"/>
    </location>
</feature>
<dbReference type="GO" id="GO:0004674">
    <property type="term" value="F:protein serine/threonine kinase activity"/>
    <property type="evidence" value="ECO:0007669"/>
    <property type="project" value="UniProtKB-KW"/>
</dbReference>
<dbReference type="PATRIC" id="fig|29556.3.peg.511"/>
<dbReference type="Pfam" id="PF00069">
    <property type="entry name" value="Pkinase"/>
    <property type="match status" value="1"/>
</dbReference>
<keyword evidence="4" id="KW-0418">Kinase</keyword>
<sequence length="333" mass="38513">MKKTKIALIPNSKVFKKYKIIRILGNGGMGTVFLVSKLENEKELFALKYRHLDHNQDNQKRFSEEINIIKQVKSKHIPYYVEDYQDEYEQYYIMEYVKGKTLYDIIHENGYLTSRLAVNYIRQILEGIGELHALGIIHRDIKSHNILVNDEQKIKIIDLGISLTNNSQRITKANSIVCSSYYAAPEYLDKNKPINKTVDIYSIGIILYETLAGKYPFEGKSESDTILMHKNDKFPNILEVRQQREVPQSVVNIMLKATAKDPSKRYQSAWEMQMDLKTCLSSKRMLEKPINAKTTKPKKTWVDIINSKAFLISAIAIIIVLIILSFLVLALYN</sequence>
<evidence type="ECO:0000256" key="4">
    <source>
        <dbReference type="ARBA" id="ARBA00022777"/>
    </source>
</evidence>
<keyword evidence="7" id="KW-0472">Membrane</keyword>
<evidence type="ECO:0000256" key="3">
    <source>
        <dbReference type="ARBA" id="ARBA00022741"/>
    </source>
</evidence>
<keyword evidence="1" id="KW-0723">Serine/threonine-protein kinase</keyword>
<keyword evidence="2" id="KW-0808">Transferase</keyword>
<dbReference type="PROSITE" id="PS00108">
    <property type="entry name" value="PROTEIN_KINASE_ST"/>
    <property type="match status" value="1"/>
</dbReference>
<dbReference type="CDD" id="cd14014">
    <property type="entry name" value="STKc_PknB_like"/>
    <property type="match status" value="1"/>
</dbReference>
<dbReference type="HOGENOM" id="CLU_000288_63_44_14"/>
<dbReference type="InterPro" id="IPR000719">
    <property type="entry name" value="Prot_kinase_dom"/>
</dbReference>
<gene>
    <name evidence="9" type="ORF">VO56_02585</name>
</gene>
<organism evidence="10">
    <name type="scientific">Mycoplasmopsis gallinacea</name>
    <dbReference type="NCBI Taxonomy" id="29556"/>
    <lineage>
        <taxon>Bacteria</taxon>
        <taxon>Bacillati</taxon>
        <taxon>Mycoplasmatota</taxon>
        <taxon>Mycoplasmoidales</taxon>
        <taxon>Metamycoplasmataceae</taxon>
        <taxon>Mycoplasmopsis</taxon>
    </lineage>
</organism>
<keyword evidence="5 6" id="KW-0067">ATP-binding</keyword>
<reference evidence="9 10" key="1">
    <citation type="journal article" date="2015" name="Genome Announc.">
        <title>Complete Genome Sequence of Mycoplasma meleagridis, a Possible Emerging Pathogen in Chickens.</title>
        <authorList>
            <person name="Abolnik C."/>
        </authorList>
    </citation>
    <scope>NUCLEOTIDE SEQUENCE [LARGE SCALE GENOMIC DNA]</scope>
    <source>
        <strain evidence="9 10">B2096 8B</strain>
    </source>
</reference>
<dbReference type="AlphaFoldDB" id="A0A0D5ZKB1"/>